<evidence type="ECO:0000256" key="3">
    <source>
        <dbReference type="ARBA" id="ARBA00022448"/>
    </source>
</evidence>
<evidence type="ECO:0000313" key="13">
    <source>
        <dbReference type="EMBL" id="MFC1853836.1"/>
    </source>
</evidence>
<keyword evidence="8 11" id="KW-1133">Transmembrane helix</keyword>
<keyword evidence="7" id="KW-0653">Protein transport</keyword>
<feature type="region of interest" description="Disordered" evidence="10">
    <location>
        <begin position="71"/>
        <end position="99"/>
    </location>
</feature>
<proteinExistence type="inferred from homology"/>
<evidence type="ECO:0000256" key="5">
    <source>
        <dbReference type="ARBA" id="ARBA00022519"/>
    </source>
</evidence>
<evidence type="ECO:0000256" key="2">
    <source>
        <dbReference type="ARBA" id="ARBA00006555"/>
    </source>
</evidence>
<feature type="domain" description="TonB C-terminal" evidence="12">
    <location>
        <begin position="159"/>
        <end position="251"/>
    </location>
</feature>
<dbReference type="InterPro" id="IPR006260">
    <property type="entry name" value="TonB/TolA_C"/>
</dbReference>
<evidence type="ECO:0000313" key="14">
    <source>
        <dbReference type="Proteomes" id="UP001594351"/>
    </source>
</evidence>
<evidence type="ECO:0000256" key="9">
    <source>
        <dbReference type="ARBA" id="ARBA00023136"/>
    </source>
</evidence>
<dbReference type="InterPro" id="IPR051045">
    <property type="entry name" value="TonB-dependent_transducer"/>
</dbReference>
<evidence type="ECO:0000256" key="1">
    <source>
        <dbReference type="ARBA" id="ARBA00004383"/>
    </source>
</evidence>
<evidence type="ECO:0000256" key="10">
    <source>
        <dbReference type="SAM" id="MobiDB-lite"/>
    </source>
</evidence>
<accession>A0ABV6Z5V7</accession>
<dbReference type="Proteomes" id="UP001594351">
    <property type="component" value="Unassembled WGS sequence"/>
</dbReference>
<dbReference type="Gene3D" id="3.30.1150.10">
    <property type="match status" value="1"/>
</dbReference>
<evidence type="ECO:0000256" key="7">
    <source>
        <dbReference type="ARBA" id="ARBA00022927"/>
    </source>
</evidence>
<evidence type="ECO:0000256" key="6">
    <source>
        <dbReference type="ARBA" id="ARBA00022692"/>
    </source>
</evidence>
<evidence type="ECO:0000259" key="12">
    <source>
        <dbReference type="PROSITE" id="PS52015"/>
    </source>
</evidence>
<feature type="transmembrane region" description="Helical" evidence="11">
    <location>
        <begin position="16"/>
        <end position="37"/>
    </location>
</feature>
<comment type="subcellular location">
    <subcellularLocation>
        <location evidence="1">Cell inner membrane</location>
        <topology evidence="1">Single-pass membrane protein</topology>
        <orientation evidence="1">Periplasmic side</orientation>
    </subcellularLocation>
</comment>
<dbReference type="PROSITE" id="PS52015">
    <property type="entry name" value="TONB_CTD"/>
    <property type="match status" value="1"/>
</dbReference>
<organism evidence="13 14">
    <name type="scientific">candidate division CSSED10-310 bacterium</name>
    <dbReference type="NCBI Taxonomy" id="2855610"/>
    <lineage>
        <taxon>Bacteria</taxon>
        <taxon>Bacteria division CSSED10-310</taxon>
    </lineage>
</organism>
<keyword evidence="4" id="KW-1003">Cell membrane</keyword>
<dbReference type="EMBL" id="JBHPBY010000618">
    <property type="protein sequence ID" value="MFC1853836.1"/>
    <property type="molecule type" value="Genomic_DNA"/>
</dbReference>
<keyword evidence="3" id="KW-0813">Transport</keyword>
<protein>
    <submittedName>
        <fullName evidence="13">Energy transducer TonB</fullName>
    </submittedName>
</protein>
<comment type="caution">
    <text evidence="13">The sequence shown here is derived from an EMBL/GenBank/DDBJ whole genome shotgun (WGS) entry which is preliminary data.</text>
</comment>
<evidence type="ECO:0000256" key="8">
    <source>
        <dbReference type="ARBA" id="ARBA00022989"/>
    </source>
</evidence>
<evidence type="ECO:0000256" key="4">
    <source>
        <dbReference type="ARBA" id="ARBA00022475"/>
    </source>
</evidence>
<name>A0ABV6Z5V7_UNCC1</name>
<dbReference type="Pfam" id="PF03544">
    <property type="entry name" value="TonB_C"/>
    <property type="match status" value="1"/>
</dbReference>
<keyword evidence="14" id="KW-1185">Reference proteome</keyword>
<comment type="similarity">
    <text evidence="2">Belongs to the TonB family.</text>
</comment>
<keyword evidence="9 11" id="KW-0472">Membrane</keyword>
<feature type="compositionally biased region" description="Basic and acidic residues" evidence="10">
    <location>
        <begin position="83"/>
        <end position="99"/>
    </location>
</feature>
<evidence type="ECO:0000256" key="11">
    <source>
        <dbReference type="SAM" id="Phobius"/>
    </source>
</evidence>
<dbReference type="PANTHER" id="PTHR33446">
    <property type="entry name" value="PROTEIN TONB-RELATED"/>
    <property type="match status" value="1"/>
</dbReference>
<sequence length="251" mass="27061">MFQALVISKKQDVRRISLSFVFISLGVHFGLLGYLILNDFLVIPEIKAPAVQVSLLDSQAFIAPPPPVPPAAQAVKTKGNAVKKNDTPEPVKPPSRDKYDLLAPSKIPPELQIGSLAPELGSDSNDLAVPGGLKGGHGNTAIGPLIPNPDQSIYEILTGEMTRPQKIFAPPPTYPELAVKTGISCRVIVEAKIDVNGTVADVTILKSCPIFVEQFDQAVREALRNWKFSPATLNGIPVPVRYALTIQFTVR</sequence>
<keyword evidence="5" id="KW-0997">Cell inner membrane</keyword>
<reference evidence="13 14" key="1">
    <citation type="submission" date="2024-09" db="EMBL/GenBank/DDBJ databases">
        <title>Laminarin stimulates single cell rates of sulfate reduction while oxygen inhibits transcriptomic activity in coastal marine sediment.</title>
        <authorList>
            <person name="Lindsay M."/>
            <person name="Orcutt B."/>
            <person name="Emerson D."/>
            <person name="Stepanauskas R."/>
            <person name="D'Angelo T."/>
        </authorList>
    </citation>
    <scope>NUCLEOTIDE SEQUENCE [LARGE SCALE GENOMIC DNA]</scope>
    <source>
        <strain evidence="13">SAG AM-311-K15</strain>
    </source>
</reference>
<dbReference type="NCBIfam" id="TIGR01352">
    <property type="entry name" value="tonB_Cterm"/>
    <property type="match status" value="1"/>
</dbReference>
<dbReference type="InterPro" id="IPR037682">
    <property type="entry name" value="TonB_C"/>
</dbReference>
<keyword evidence="6 11" id="KW-0812">Transmembrane</keyword>
<gene>
    <name evidence="13" type="ORF">ACFL27_26935</name>
</gene>
<dbReference type="SUPFAM" id="SSF74653">
    <property type="entry name" value="TolA/TonB C-terminal domain"/>
    <property type="match status" value="1"/>
</dbReference>